<dbReference type="AlphaFoldDB" id="A0A1V9A0Z5"/>
<evidence type="ECO:0000313" key="1">
    <source>
        <dbReference type="EMBL" id="OQO90604.1"/>
    </source>
</evidence>
<dbReference type="STRING" id="1962155.B1813_13680"/>
<sequence length="130" mass="14412">MKETLLWKLDGETLSAVAFVMDYLQLDFNGSRFTCYVWPAVLTGSSPWHIGDSGYRDALCGLIGDTVESTEENSHAGLVIRFRRGAVVIDPAPEELVGPEIAQLHIHDPAHGDTEWKVWRPGEDTFVGLD</sequence>
<dbReference type="Proteomes" id="UP000192591">
    <property type="component" value="Unassembled WGS sequence"/>
</dbReference>
<protein>
    <submittedName>
        <fullName evidence="1">Uncharacterized protein</fullName>
    </submittedName>
</protein>
<name>A0A1V9A0Z5_SACPI</name>
<gene>
    <name evidence="1" type="ORF">B1813_13680</name>
</gene>
<keyword evidence="2" id="KW-1185">Reference proteome</keyword>
<reference evidence="1 2" key="1">
    <citation type="submission" date="2017-02" db="EMBL/GenBank/DDBJ databases">
        <title>Draft genome of Saccharomonospora sp. 154.</title>
        <authorList>
            <person name="Alonso-Carmona G.S."/>
            <person name="De La Haba R."/>
            <person name="Vera-Gargallo B."/>
            <person name="Sandoval-Trujillo A.H."/>
            <person name="Ramirez-Duran N."/>
            <person name="Ventosa A."/>
        </authorList>
    </citation>
    <scope>NUCLEOTIDE SEQUENCE [LARGE SCALE GENOMIC DNA]</scope>
    <source>
        <strain evidence="1 2">LRS4.154</strain>
    </source>
</reference>
<dbReference type="EMBL" id="MWIH01000006">
    <property type="protein sequence ID" value="OQO90604.1"/>
    <property type="molecule type" value="Genomic_DNA"/>
</dbReference>
<proteinExistence type="predicted"/>
<dbReference type="RefSeq" id="WP_081192577.1">
    <property type="nucleotide sequence ID" value="NZ_MWIH01000006.1"/>
</dbReference>
<comment type="caution">
    <text evidence="1">The sequence shown here is derived from an EMBL/GenBank/DDBJ whole genome shotgun (WGS) entry which is preliminary data.</text>
</comment>
<accession>A0A1V9A0Z5</accession>
<organism evidence="1 2">
    <name type="scientific">Saccharomonospora piscinae</name>
    <dbReference type="NCBI Taxonomy" id="687388"/>
    <lineage>
        <taxon>Bacteria</taxon>
        <taxon>Bacillati</taxon>
        <taxon>Actinomycetota</taxon>
        <taxon>Actinomycetes</taxon>
        <taxon>Pseudonocardiales</taxon>
        <taxon>Pseudonocardiaceae</taxon>
        <taxon>Saccharomonospora</taxon>
    </lineage>
</organism>
<evidence type="ECO:0000313" key="2">
    <source>
        <dbReference type="Proteomes" id="UP000192591"/>
    </source>
</evidence>